<dbReference type="PANTHER" id="PTHR31374:SF32">
    <property type="entry name" value="SAUR FAMILY PROTEIN"/>
    <property type="match status" value="1"/>
</dbReference>
<evidence type="ECO:0000313" key="2">
    <source>
        <dbReference type="EMBL" id="KAL0332614.1"/>
    </source>
</evidence>
<accession>A0AAW2MMA1</accession>
<dbReference type="PANTHER" id="PTHR31374">
    <property type="entry name" value="AUXIN-INDUCED PROTEIN-LIKE-RELATED"/>
    <property type="match status" value="1"/>
</dbReference>
<comment type="similarity">
    <text evidence="1">Belongs to the ARG7 family.</text>
</comment>
<evidence type="ECO:0000256" key="1">
    <source>
        <dbReference type="ARBA" id="ARBA00006974"/>
    </source>
</evidence>
<dbReference type="Pfam" id="PF02519">
    <property type="entry name" value="Auxin_inducible"/>
    <property type="match status" value="1"/>
</dbReference>
<dbReference type="EMBL" id="JACGWM010000013">
    <property type="protein sequence ID" value="KAL0332614.1"/>
    <property type="molecule type" value="Genomic_DNA"/>
</dbReference>
<dbReference type="InterPro" id="IPR003676">
    <property type="entry name" value="SAUR_fam"/>
</dbReference>
<organism evidence="2">
    <name type="scientific">Sesamum calycinum</name>
    <dbReference type="NCBI Taxonomy" id="2727403"/>
    <lineage>
        <taxon>Eukaryota</taxon>
        <taxon>Viridiplantae</taxon>
        <taxon>Streptophyta</taxon>
        <taxon>Embryophyta</taxon>
        <taxon>Tracheophyta</taxon>
        <taxon>Spermatophyta</taxon>
        <taxon>Magnoliopsida</taxon>
        <taxon>eudicotyledons</taxon>
        <taxon>Gunneridae</taxon>
        <taxon>Pentapetalae</taxon>
        <taxon>asterids</taxon>
        <taxon>lamiids</taxon>
        <taxon>Lamiales</taxon>
        <taxon>Pedaliaceae</taxon>
        <taxon>Sesamum</taxon>
    </lineage>
</organism>
<gene>
    <name evidence="2" type="ORF">Scaly_2162900</name>
</gene>
<sequence>MEYWVFQPAPYIVHNSVYVQVVEKSVPTFDYDVLLFKGLGWKQWHAKLNKKLREPEALEEGIKGAFFSATKGYIPVAVGVDQETKRFMVHTTALSNAEFVQLLCRSAEEYGFCNKGILRIPYDAKAFEEWMSRSTEQKIIRVQPMSHSGSIRLAQCLAP</sequence>
<dbReference type="AlphaFoldDB" id="A0AAW2MMA1"/>
<comment type="caution">
    <text evidence="2">The sequence shown here is derived from an EMBL/GenBank/DDBJ whole genome shotgun (WGS) entry which is preliminary data.</text>
</comment>
<reference evidence="2" key="2">
    <citation type="journal article" date="2024" name="Plant">
        <title>Genomic evolution and insights into agronomic trait innovations of Sesamum species.</title>
        <authorList>
            <person name="Miao H."/>
            <person name="Wang L."/>
            <person name="Qu L."/>
            <person name="Liu H."/>
            <person name="Sun Y."/>
            <person name="Le M."/>
            <person name="Wang Q."/>
            <person name="Wei S."/>
            <person name="Zheng Y."/>
            <person name="Lin W."/>
            <person name="Duan Y."/>
            <person name="Cao H."/>
            <person name="Xiong S."/>
            <person name="Wang X."/>
            <person name="Wei L."/>
            <person name="Li C."/>
            <person name="Ma Q."/>
            <person name="Ju M."/>
            <person name="Zhao R."/>
            <person name="Li G."/>
            <person name="Mu C."/>
            <person name="Tian Q."/>
            <person name="Mei H."/>
            <person name="Zhang T."/>
            <person name="Gao T."/>
            <person name="Zhang H."/>
        </authorList>
    </citation>
    <scope>NUCLEOTIDE SEQUENCE</scope>
    <source>
        <strain evidence="2">KEN8</strain>
    </source>
</reference>
<proteinExistence type="inferred from homology"/>
<dbReference type="GO" id="GO:0009733">
    <property type="term" value="P:response to auxin"/>
    <property type="evidence" value="ECO:0007669"/>
    <property type="project" value="InterPro"/>
</dbReference>
<name>A0AAW2MMA1_9LAMI</name>
<protein>
    <submittedName>
        <fullName evidence="2">Auxin-responsive protein SAUR40</fullName>
    </submittedName>
</protein>
<reference evidence="2" key="1">
    <citation type="submission" date="2020-06" db="EMBL/GenBank/DDBJ databases">
        <authorList>
            <person name="Li T."/>
            <person name="Hu X."/>
            <person name="Zhang T."/>
            <person name="Song X."/>
            <person name="Zhang H."/>
            <person name="Dai N."/>
            <person name="Sheng W."/>
            <person name="Hou X."/>
            <person name="Wei L."/>
        </authorList>
    </citation>
    <scope>NUCLEOTIDE SEQUENCE</scope>
    <source>
        <strain evidence="2">KEN8</strain>
        <tissue evidence="2">Leaf</tissue>
    </source>
</reference>